<dbReference type="Proteomes" id="UP001235939">
    <property type="component" value="Chromosome X"/>
</dbReference>
<dbReference type="EMBL" id="CP092886">
    <property type="protein sequence ID" value="UYV84609.1"/>
    <property type="molecule type" value="Genomic_DNA"/>
</dbReference>
<keyword evidence="3" id="KW-1185">Reference proteome</keyword>
<name>A0ABY6LUQ3_9ARAC</name>
<sequence>MAYWLEALKLLLKILYRYILLILNNLALRNQQSKFNGEIRLDNNFETSNLPIAGDRHVNSAAADSFCLPITAPSADGGRIVDWAEAMEHQNITNDPAPFTKVERKRGRTSVSQRAPTAQSGNSAPA</sequence>
<accession>A0ABY6LUQ3</accession>
<evidence type="ECO:0000313" key="2">
    <source>
        <dbReference type="EMBL" id="UYV84609.1"/>
    </source>
</evidence>
<evidence type="ECO:0000256" key="1">
    <source>
        <dbReference type="SAM" id="MobiDB-lite"/>
    </source>
</evidence>
<gene>
    <name evidence="2" type="ORF">LAZ67_X002812</name>
</gene>
<protein>
    <submittedName>
        <fullName evidence="2">Uncharacterized protein</fullName>
    </submittedName>
</protein>
<organism evidence="2 3">
    <name type="scientific">Cordylochernes scorpioides</name>
    <dbReference type="NCBI Taxonomy" id="51811"/>
    <lineage>
        <taxon>Eukaryota</taxon>
        <taxon>Metazoa</taxon>
        <taxon>Ecdysozoa</taxon>
        <taxon>Arthropoda</taxon>
        <taxon>Chelicerata</taxon>
        <taxon>Arachnida</taxon>
        <taxon>Pseudoscorpiones</taxon>
        <taxon>Cheliferoidea</taxon>
        <taxon>Chernetidae</taxon>
        <taxon>Cordylochernes</taxon>
    </lineage>
</organism>
<feature type="region of interest" description="Disordered" evidence="1">
    <location>
        <begin position="94"/>
        <end position="126"/>
    </location>
</feature>
<evidence type="ECO:0000313" key="3">
    <source>
        <dbReference type="Proteomes" id="UP001235939"/>
    </source>
</evidence>
<reference evidence="2 3" key="1">
    <citation type="submission" date="2022-03" db="EMBL/GenBank/DDBJ databases">
        <title>A chromosomal length assembly of Cordylochernes scorpioides.</title>
        <authorList>
            <person name="Zeh D."/>
            <person name="Zeh J."/>
        </authorList>
    </citation>
    <scope>NUCLEOTIDE SEQUENCE [LARGE SCALE GENOMIC DNA]</scope>
    <source>
        <strain evidence="2">IN4F17</strain>
        <tissue evidence="2">Whole Body</tissue>
    </source>
</reference>
<proteinExistence type="predicted"/>
<feature type="compositionally biased region" description="Polar residues" evidence="1">
    <location>
        <begin position="109"/>
        <end position="126"/>
    </location>
</feature>